<reference evidence="2 3" key="1">
    <citation type="journal article" date="2023" name="IMA Fungus">
        <title>Comparative genomic study of the Penicillium genus elucidates a diverse pangenome and 15 lateral gene transfer events.</title>
        <authorList>
            <person name="Petersen C."/>
            <person name="Sorensen T."/>
            <person name="Nielsen M.R."/>
            <person name="Sondergaard T.E."/>
            <person name="Sorensen J.L."/>
            <person name="Fitzpatrick D.A."/>
            <person name="Frisvad J.C."/>
            <person name="Nielsen K.L."/>
        </authorList>
    </citation>
    <scope>NUCLEOTIDE SEQUENCE [LARGE SCALE GENOMIC DNA]</scope>
    <source>
        <strain evidence="2 3">IBT 35679</strain>
    </source>
</reference>
<comment type="caution">
    <text evidence="2">The sequence shown here is derived from an EMBL/GenBank/DDBJ whole genome shotgun (WGS) entry which is preliminary data.</text>
</comment>
<name>A0AAD6CKV3_9EURO</name>
<proteinExistence type="predicted"/>
<dbReference type="PANTHER" id="PTHR43328:SF1">
    <property type="entry name" value="N-ACETYLTRANSFERASE DOMAIN-CONTAINING PROTEIN"/>
    <property type="match status" value="1"/>
</dbReference>
<keyword evidence="3" id="KW-1185">Reference proteome</keyword>
<dbReference type="EMBL" id="JAQIZZ010000008">
    <property type="protein sequence ID" value="KAJ5525356.1"/>
    <property type="molecule type" value="Genomic_DNA"/>
</dbReference>
<dbReference type="PROSITE" id="PS51186">
    <property type="entry name" value="GNAT"/>
    <property type="match status" value="1"/>
</dbReference>
<feature type="domain" description="N-acetyltransferase" evidence="1">
    <location>
        <begin position="31"/>
        <end position="182"/>
    </location>
</feature>
<sequence>MTESTPSSSEHRASEPIVRLDGFVIRSHSAQDAESMAQYANNSKIAMWMRNTFPHPYTIEASKSWIASQTPTSTDYVICRAEDNVVIGSIGLKPRTDVEYRTVEIGYWLGEPFWGQGIATKVLAAFSKWTFDTFEHILRIQAEVFEGNEASGRVLEKAGFMFEGRRRRAVEKAGVVKDVLIYCRFRDDI</sequence>
<dbReference type="SUPFAM" id="SSF55729">
    <property type="entry name" value="Acyl-CoA N-acyltransferases (Nat)"/>
    <property type="match status" value="1"/>
</dbReference>
<dbReference type="InterPro" id="IPR016181">
    <property type="entry name" value="Acyl_CoA_acyltransferase"/>
</dbReference>
<dbReference type="Gene3D" id="3.40.630.30">
    <property type="match status" value="1"/>
</dbReference>
<dbReference type="PANTHER" id="PTHR43328">
    <property type="entry name" value="ACETYLTRANSFERASE-RELATED"/>
    <property type="match status" value="1"/>
</dbReference>
<accession>A0AAD6CKV3</accession>
<dbReference type="InterPro" id="IPR000182">
    <property type="entry name" value="GNAT_dom"/>
</dbReference>
<evidence type="ECO:0000313" key="2">
    <source>
        <dbReference type="EMBL" id="KAJ5525356.1"/>
    </source>
</evidence>
<evidence type="ECO:0000259" key="1">
    <source>
        <dbReference type="PROSITE" id="PS51186"/>
    </source>
</evidence>
<dbReference type="Proteomes" id="UP001220324">
    <property type="component" value="Unassembled WGS sequence"/>
</dbReference>
<protein>
    <submittedName>
        <fullName evidence="2">Acetyltransferase</fullName>
    </submittedName>
</protein>
<organism evidence="2 3">
    <name type="scientific">Penicillium frequentans</name>
    <dbReference type="NCBI Taxonomy" id="3151616"/>
    <lineage>
        <taxon>Eukaryota</taxon>
        <taxon>Fungi</taxon>
        <taxon>Dikarya</taxon>
        <taxon>Ascomycota</taxon>
        <taxon>Pezizomycotina</taxon>
        <taxon>Eurotiomycetes</taxon>
        <taxon>Eurotiomycetidae</taxon>
        <taxon>Eurotiales</taxon>
        <taxon>Aspergillaceae</taxon>
        <taxon>Penicillium</taxon>
    </lineage>
</organism>
<evidence type="ECO:0000313" key="3">
    <source>
        <dbReference type="Proteomes" id="UP001220324"/>
    </source>
</evidence>
<gene>
    <name evidence="2" type="ORF">N7494_012006</name>
</gene>
<dbReference type="AlphaFoldDB" id="A0AAD6CKV3"/>
<dbReference type="GO" id="GO:0016747">
    <property type="term" value="F:acyltransferase activity, transferring groups other than amino-acyl groups"/>
    <property type="evidence" value="ECO:0007669"/>
    <property type="project" value="InterPro"/>
</dbReference>
<dbReference type="Pfam" id="PF13302">
    <property type="entry name" value="Acetyltransf_3"/>
    <property type="match status" value="1"/>
</dbReference>